<sequence>MREMLLGLEYLHAIGKIHRDIKAANVLVSERGDVKLADFGVSSQLSHAMSRRFTFVGTPFWMAPEVISRQSGYDTKADIWSLGITAFELAKGEPPHADKHPMKVVFLIPQAPAPRLDPREKGWSEEFRDFVARCLEKNPEIRPTATDLLSHPFIQSAGSKRSLIRLISRYAEWKSQQQKRNPHRPPIVPPTVESYADMTMMSEWNFEEGTVKGMTVVGLPGRDSGRPPPPSTDDAEQQPASDGALAQLGEQYEEDQGSSMRQEKARLDTVVVDPGSPEHADPTPGNRPEAASITSFAAQISSAGPHSTIPTDTESVSSTQRTIKPVFKAPETPPHARREPTALGKAAGAEAVLSSSQSKTADVVINEAVLPAINKALKNATSAADIQALQSLQQGFKVLGSNNPELADQLMVDLLAGIRENGTVRAHLTRKAKARSSLEDIRNTFQAISDVPPPNASGESKQQQTPRASLDDKTETKEGYQIADE</sequence>
<organism evidence="1 2">
    <name type="scientific">Naganishia cerealis</name>
    <dbReference type="NCBI Taxonomy" id="610337"/>
    <lineage>
        <taxon>Eukaryota</taxon>
        <taxon>Fungi</taxon>
        <taxon>Dikarya</taxon>
        <taxon>Basidiomycota</taxon>
        <taxon>Agaricomycotina</taxon>
        <taxon>Tremellomycetes</taxon>
        <taxon>Filobasidiales</taxon>
        <taxon>Filobasidiaceae</taxon>
        <taxon>Naganishia</taxon>
    </lineage>
</organism>
<dbReference type="Proteomes" id="UP001241377">
    <property type="component" value="Unassembled WGS sequence"/>
</dbReference>
<evidence type="ECO:0000313" key="2">
    <source>
        <dbReference type="Proteomes" id="UP001241377"/>
    </source>
</evidence>
<keyword evidence="2" id="KW-1185">Reference proteome</keyword>
<proteinExistence type="predicted"/>
<protein>
    <submittedName>
        <fullName evidence="1">Uncharacterized protein</fullName>
    </submittedName>
</protein>
<accession>A0ACC2V049</accession>
<dbReference type="EMBL" id="JASBWR010000135">
    <property type="protein sequence ID" value="KAJ9092495.1"/>
    <property type="molecule type" value="Genomic_DNA"/>
</dbReference>
<reference evidence="1" key="1">
    <citation type="submission" date="2023-04" db="EMBL/GenBank/DDBJ databases">
        <title>Draft Genome sequencing of Naganishia species isolated from polar environments using Oxford Nanopore Technology.</title>
        <authorList>
            <person name="Leo P."/>
            <person name="Venkateswaran K."/>
        </authorList>
    </citation>
    <scope>NUCLEOTIDE SEQUENCE</scope>
    <source>
        <strain evidence="1">MNA-CCFEE 5261</strain>
    </source>
</reference>
<name>A0ACC2V049_9TREE</name>
<comment type="caution">
    <text evidence="1">The sequence shown here is derived from an EMBL/GenBank/DDBJ whole genome shotgun (WGS) entry which is preliminary data.</text>
</comment>
<evidence type="ECO:0000313" key="1">
    <source>
        <dbReference type="EMBL" id="KAJ9092495.1"/>
    </source>
</evidence>
<gene>
    <name evidence="1" type="ORF">QFC19_008708</name>
</gene>